<accession>A0A3A3FEU2</accession>
<dbReference type="SUPFAM" id="SSF53474">
    <property type="entry name" value="alpha/beta-Hydrolases"/>
    <property type="match status" value="1"/>
</dbReference>
<dbReference type="AlphaFoldDB" id="A0A3A3FEU2"/>
<feature type="chain" id="PRO_5017444914" evidence="1">
    <location>
        <begin position="50"/>
        <end position="313"/>
    </location>
</feature>
<dbReference type="InterPro" id="IPR029058">
    <property type="entry name" value="AB_hydrolase_fold"/>
</dbReference>
<keyword evidence="1" id="KW-0732">Signal</keyword>
<dbReference type="RefSeq" id="WP_119771759.1">
    <property type="nucleotide sequence ID" value="NZ_QYUO01000003.1"/>
</dbReference>
<comment type="caution">
    <text evidence="2">The sequence shown here is derived from an EMBL/GenBank/DDBJ whole genome shotgun (WGS) entry which is preliminary data.</text>
</comment>
<proteinExistence type="predicted"/>
<feature type="signal peptide" evidence="1">
    <location>
        <begin position="1"/>
        <end position="49"/>
    </location>
</feature>
<name>A0A3A3FEU2_9BURK</name>
<organism evidence="2 3">
    <name type="scientific">Noviherbaspirillum saxi</name>
    <dbReference type="NCBI Taxonomy" id="2320863"/>
    <lineage>
        <taxon>Bacteria</taxon>
        <taxon>Pseudomonadati</taxon>
        <taxon>Pseudomonadota</taxon>
        <taxon>Betaproteobacteria</taxon>
        <taxon>Burkholderiales</taxon>
        <taxon>Oxalobacteraceae</taxon>
        <taxon>Noviherbaspirillum</taxon>
    </lineage>
</organism>
<evidence type="ECO:0000256" key="1">
    <source>
        <dbReference type="SAM" id="SignalP"/>
    </source>
</evidence>
<evidence type="ECO:0000313" key="3">
    <source>
        <dbReference type="Proteomes" id="UP000265955"/>
    </source>
</evidence>
<gene>
    <name evidence="2" type="ORF">D3871_24600</name>
</gene>
<keyword evidence="3" id="KW-1185">Reference proteome</keyword>
<dbReference type="EMBL" id="QYUO01000003">
    <property type="protein sequence ID" value="RJF91861.1"/>
    <property type="molecule type" value="Genomic_DNA"/>
</dbReference>
<dbReference type="Proteomes" id="UP000265955">
    <property type="component" value="Unassembled WGS sequence"/>
</dbReference>
<reference evidence="3" key="1">
    <citation type="submission" date="2018-09" db="EMBL/GenBank/DDBJ databases">
        <authorList>
            <person name="Zhu H."/>
        </authorList>
    </citation>
    <scope>NUCLEOTIDE SEQUENCE [LARGE SCALE GENOMIC DNA]</scope>
    <source>
        <strain evidence="3">K1R23-30</strain>
    </source>
</reference>
<protein>
    <submittedName>
        <fullName evidence="2">Uncharacterized protein</fullName>
    </submittedName>
</protein>
<sequence>MRKITHFFQPTTPSPRLALRRSGARHAFALVAAVALSTTGALYAPSADAANGPFTTTYSGRTSGDSCNTSRQIVYYAPSTGTAPFPLVTWTHGTLGIYNDAATHEYLQYMADAGFVAASIQYDNDTDVSGSELVQKARCIFDAANPNSAINKLDALAVVDVSKGIFASGLSQGSLMAHLSRNFHSQVRGAWLSGTGDTGLFSVHLTELHYTNTALVNIRATNGQQDAVFGPGYCPGNYAAGNAQQLKHATGVGYGSACSVATSHPNNTANVSWYVVPGYMHTTDFGFWNKHGQCSDPWSRCAVKDWAKTLVTP</sequence>
<dbReference type="OrthoDB" id="5994774at2"/>
<evidence type="ECO:0000313" key="2">
    <source>
        <dbReference type="EMBL" id="RJF91861.1"/>
    </source>
</evidence>
<dbReference type="Gene3D" id="3.40.50.1820">
    <property type="entry name" value="alpha/beta hydrolase"/>
    <property type="match status" value="1"/>
</dbReference>